<protein>
    <submittedName>
        <fullName evidence="2">Universal stress protein UspA</fullName>
    </submittedName>
</protein>
<evidence type="ECO:0000313" key="2">
    <source>
        <dbReference type="EMBL" id="MVO77278.1"/>
    </source>
</evidence>
<dbReference type="PANTHER" id="PTHR46268">
    <property type="entry name" value="STRESS RESPONSE PROTEIN NHAX"/>
    <property type="match status" value="1"/>
</dbReference>
<proteinExistence type="inferred from homology"/>
<comment type="similarity">
    <text evidence="1">Belongs to the universal stress protein A family.</text>
</comment>
<dbReference type="PANTHER" id="PTHR46268:SF15">
    <property type="entry name" value="UNIVERSAL STRESS PROTEIN HP_0031"/>
    <property type="match status" value="1"/>
</dbReference>
<evidence type="ECO:0000256" key="1">
    <source>
        <dbReference type="ARBA" id="ARBA00008791"/>
    </source>
</evidence>
<keyword evidence="3" id="KW-1185">Reference proteome</keyword>
<dbReference type="EMBL" id="WQMS01000006">
    <property type="protein sequence ID" value="MVO77278.1"/>
    <property type="molecule type" value="Genomic_DNA"/>
</dbReference>
<dbReference type="Proteomes" id="UP000441389">
    <property type="component" value="Unassembled WGS sequence"/>
</dbReference>
<comment type="caution">
    <text evidence="2">The sequence shown here is derived from an EMBL/GenBank/DDBJ whole genome shotgun (WGS) entry which is preliminary data.</text>
</comment>
<dbReference type="RefSeq" id="WP_157026237.1">
    <property type="nucleotide sequence ID" value="NZ_WQMS01000006.1"/>
</dbReference>
<dbReference type="SUPFAM" id="SSF52402">
    <property type="entry name" value="Adenine nucleotide alpha hydrolases-like"/>
    <property type="match status" value="2"/>
</dbReference>
<sequence>MKNVLLLAHDDAGQEARLQCALDVTRAINGTLTCLNVTHFPFFGQEFVTTAGDMIAFADAQEREARNASELRRRLAAEGVSWEVLEATGDFADMLVANAAMTDLIVVSKRLASAEQPDMMAVASRAAMETRALVMVVPEDIERLALDRPALVAWDGSAPGMAAMRAAMPLLALAKSVTVFTVDEDDKGPSAEHAARYLSRNGIRAEVTHKKSDGIFPPDVPIRAACDDLRVGFCVMGAYGRSKRIQDLFGGVTRRMLVKTGCPLLIAH</sequence>
<dbReference type="CDD" id="cd00293">
    <property type="entry name" value="USP-like"/>
    <property type="match status" value="1"/>
</dbReference>
<dbReference type="Gene3D" id="3.40.50.12370">
    <property type="match status" value="1"/>
</dbReference>
<accession>A0A6I4IZK0</accession>
<evidence type="ECO:0000313" key="3">
    <source>
        <dbReference type="Proteomes" id="UP000441389"/>
    </source>
</evidence>
<organism evidence="2 3">
    <name type="scientific">Sphingomonas horti</name>
    <dbReference type="NCBI Taxonomy" id="2682842"/>
    <lineage>
        <taxon>Bacteria</taxon>
        <taxon>Pseudomonadati</taxon>
        <taxon>Pseudomonadota</taxon>
        <taxon>Alphaproteobacteria</taxon>
        <taxon>Sphingomonadales</taxon>
        <taxon>Sphingomonadaceae</taxon>
        <taxon>Sphingomonas</taxon>
    </lineage>
</organism>
<dbReference type="AlphaFoldDB" id="A0A6I4IZK0"/>
<name>A0A6I4IZK0_9SPHN</name>
<reference evidence="2 3" key="1">
    <citation type="submission" date="2019-12" db="EMBL/GenBank/DDBJ databases">
        <authorList>
            <person name="Huq M.A."/>
        </authorList>
    </citation>
    <scope>NUCLEOTIDE SEQUENCE [LARGE SCALE GENOMIC DNA]</scope>
    <source>
        <strain evidence="2 3">MAH-20</strain>
    </source>
</reference>
<gene>
    <name evidence="2" type="ORF">GON01_04900</name>
</gene>